<organism evidence="2 3">
    <name type="scientific">Microbacterium memoriense</name>
    <dbReference type="NCBI Taxonomy" id="2978350"/>
    <lineage>
        <taxon>Bacteria</taxon>
        <taxon>Bacillati</taxon>
        <taxon>Actinomycetota</taxon>
        <taxon>Actinomycetes</taxon>
        <taxon>Micrococcales</taxon>
        <taxon>Microbacteriaceae</taxon>
        <taxon>Microbacterium</taxon>
    </lineage>
</organism>
<evidence type="ECO:0000313" key="3">
    <source>
        <dbReference type="Proteomes" id="UP001300496"/>
    </source>
</evidence>
<dbReference type="InterPro" id="IPR036291">
    <property type="entry name" value="NAD(P)-bd_dom_sf"/>
</dbReference>
<dbReference type="PANTHER" id="PTHR48079:SF6">
    <property type="entry name" value="NAD(P)-BINDING DOMAIN-CONTAINING PROTEIN-RELATED"/>
    <property type="match status" value="1"/>
</dbReference>
<sequence>MDILILGGTALLGRAIAEAALRSGHTVTCAARGTAPAPEGTSFVTVDRDDDDGLSPVADRIWDAVVDVSRHPGQVRRAVRDLRTRHWAFISSLNVYAAFDRREQSEDSPVLAPLSGDVMEDMSAYGAAKVACEDIVRAADAPATIIRSGLISGPGDTSGRSGYYPWRFAHPTGADVLVPDDPTFPCALIHVDDLAEWTVHAATHRLDGTFNATGPTVALGDVLTTAARVAHSDVAARPVPAAVLAAQGISAWMGSPSLPLWIDDPEWRFFATADSSAAIRAGLRTRPLEDTLADALAFENLRTGPRPAGLSDDEERALRAALAAS</sequence>
<accession>A0ABT2PCC2</accession>
<dbReference type="Pfam" id="PF01370">
    <property type="entry name" value="Epimerase"/>
    <property type="match status" value="2"/>
</dbReference>
<dbReference type="SUPFAM" id="SSF51735">
    <property type="entry name" value="NAD(P)-binding Rossmann-fold domains"/>
    <property type="match status" value="1"/>
</dbReference>
<proteinExistence type="predicted"/>
<gene>
    <name evidence="2" type="ORF">N4R40_07560</name>
</gene>
<comment type="caution">
    <text evidence="2">The sequence shown here is derived from an EMBL/GenBank/DDBJ whole genome shotgun (WGS) entry which is preliminary data.</text>
</comment>
<dbReference type="Proteomes" id="UP001300496">
    <property type="component" value="Unassembled WGS sequence"/>
</dbReference>
<evidence type="ECO:0000313" key="2">
    <source>
        <dbReference type="EMBL" id="MCT9002217.1"/>
    </source>
</evidence>
<evidence type="ECO:0000259" key="1">
    <source>
        <dbReference type="Pfam" id="PF01370"/>
    </source>
</evidence>
<dbReference type="InterPro" id="IPR051783">
    <property type="entry name" value="NAD(P)-dependent_oxidoreduct"/>
</dbReference>
<feature type="domain" description="NAD-dependent epimerase/dehydratase" evidence="1">
    <location>
        <begin position="3"/>
        <end position="68"/>
    </location>
</feature>
<dbReference type="Gene3D" id="3.40.50.720">
    <property type="entry name" value="NAD(P)-binding Rossmann-like Domain"/>
    <property type="match status" value="1"/>
</dbReference>
<protein>
    <submittedName>
        <fullName evidence="2">NAD-dependent epimerase/dehydratase family protein</fullName>
    </submittedName>
</protein>
<dbReference type="InterPro" id="IPR001509">
    <property type="entry name" value="Epimerase_deHydtase"/>
</dbReference>
<keyword evidence="3" id="KW-1185">Reference proteome</keyword>
<dbReference type="RefSeq" id="WP_261606757.1">
    <property type="nucleotide sequence ID" value="NZ_JAODOR010000009.1"/>
</dbReference>
<feature type="domain" description="NAD-dependent epimerase/dehydratase" evidence="1">
    <location>
        <begin position="77"/>
        <end position="205"/>
    </location>
</feature>
<dbReference type="PANTHER" id="PTHR48079">
    <property type="entry name" value="PROTEIN YEEZ"/>
    <property type="match status" value="1"/>
</dbReference>
<name>A0ABT2PCC2_9MICO</name>
<reference evidence="2 3" key="1">
    <citation type="journal article" date="2024" name="Int. J. Syst. Evol. Microbiol.">
        <title>Microbacterium memoriense sp. nov., a member of the Actinomycetota from marine beach sediment of the north coast of Portugal.</title>
        <authorList>
            <person name="Santos J.D.N.D."/>
            <person name="Klimek D."/>
            <person name="Calusinska M."/>
            <person name="Lobo-da-Cunha A."/>
            <person name="Catita J."/>
            <person name="Goncalves H."/>
            <person name="Gonzalez I."/>
            <person name="Lage O.M."/>
        </authorList>
    </citation>
    <scope>NUCLEOTIDE SEQUENCE [LARGE SCALE GENOMIC DNA]</scope>
    <source>
        <strain evidence="2 3">PMIC_1C1B</strain>
    </source>
</reference>
<dbReference type="EMBL" id="JAODOR010000009">
    <property type="protein sequence ID" value="MCT9002217.1"/>
    <property type="molecule type" value="Genomic_DNA"/>
</dbReference>